<dbReference type="EMBL" id="MTYH01000036">
    <property type="protein sequence ID" value="PNP44015.1"/>
    <property type="molecule type" value="Genomic_DNA"/>
</dbReference>
<dbReference type="Pfam" id="PF01494">
    <property type="entry name" value="FAD_binding_3"/>
    <property type="match status" value="1"/>
</dbReference>
<proteinExistence type="inferred from homology"/>
<sequence length="463" mass="50182">MLRTISVSPSPVSKIPSESHHDQNTMNGNNTPLNIAIIGAGIVGAHVAIGLLQRNIQVTVYEQSSQVKEIGAGIAFPTPIVDCMTALNPAITERLQKVSGVFENLNAINGCSDEDLRLRPADKLFDVVVKPFSYHSTHRAQLLDGLLALIPPEHIKLGKRLEAITHKDNDKGPLLLQFSDGTAAEADAVIACDGIKSQVRRIVLGNDDPAAFPHYTYTSAYRGLVPMEKAEAALGRLSKESATYLGRGASLFTYPIVSKNTLNVAAFVHDESEWPDSKHLTIPGKKEDVVAAFSHFGPSVRDLVAALPEELNRWAIFDTFDHPLSTFAYGRIVLAGDAAHASTPHHGAGAGMGIEDALVLATLLKKVSDTQGLHERSGAKNRALEAAFKAYDSVRRERGQWVVSSSRFAGKSAQGRNPGIGSDPTLWAKDISERINKVFSYDWKSLLVQAIDEYERQLGVKAL</sequence>
<keyword evidence="4" id="KW-0274">FAD</keyword>
<dbReference type="GO" id="GO:0044550">
    <property type="term" value="P:secondary metabolite biosynthetic process"/>
    <property type="evidence" value="ECO:0007669"/>
    <property type="project" value="TreeGrafter"/>
</dbReference>
<dbReference type="SUPFAM" id="SSF51905">
    <property type="entry name" value="FAD/NAD(P)-binding domain"/>
    <property type="match status" value="1"/>
</dbReference>
<evidence type="ECO:0000259" key="8">
    <source>
        <dbReference type="Pfam" id="PF01494"/>
    </source>
</evidence>
<comment type="cofactor">
    <cofactor evidence="1">
        <name>FAD</name>
        <dbReference type="ChEBI" id="CHEBI:57692"/>
    </cofactor>
</comment>
<keyword evidence="6" id="KW-0503">Monooxygenase</keyword>
<evidence type="ECO:0000256" key="4">
    <source>
        <dbReference type="ARBA" id="ARBA00022827"/>
    </source>
</evidence>
<dbReference type="SUPFAM" id="SSF54373">
    <property type="entry name" value="FAD-linked reductases, C-terminal domain"/>
    <property type="match status" value="1"/>
</dbReference>
<evidence type="ECO:0000256" key="3">
    <source>
        <dbReference type="ARBA" id="ARBA00022630"/>
    </source>
</evidence>
<dbReference type="Proteomes" id="UP000236546">
    <property type="component" value="Unassembled WGS sequence"/>
</dbReference>
<dbReference type="Gene3D" id="3.50.50.60">
    <property type="entry name" value="FAD/NAD(P)-binding domain"/>
    <property type="match status" value="1"/>
</dbReference>
<feature type="compositionally biased region" description="Low complexity" evidence="7">
    <location>
        <begin position="1"/>
        <end position="16"/>
    </location>
</feature>
<feature type="domain" description="FAD-binding" evidence="8">
    <location>
        <begin position="307"/>
        <end position="369"/>
    </location>
</feature>
<dbReference type="InterPro" id="IPR051104">
    <property type="entry name" value="FAD_monoxygenase"/>
</dbReference>
<comment type="similarity">
    <text evidence="2">Belongs to the paxM FAD-dependent monooxygenase family.</text>
</comment>
<name>A0A2K0TER1_9HYPO</name>
<gene>
    <name evidence="9" type="ORF">TGAMA5MH_04300</name>
</gene>
<dbReference type="GO" id="GO:0004497">
    <property type="term" value="F:monooxygenase activity"/>
    <property type="evidence" value="ECO:0007669"/>
    <property type="project" value="UniProtKB-KW"/>
</dbReference>
<dbReference type="PANTHER" id="PTHR46720:SF3">
    <property type="entry name" value="FAD-BINDING DOMAIN-CONTAINING PROTEIN-RELATED"/>
    <property type="match status" value="1"/>
</dbReference>
<reference evidence="9 10" key="1">
    <citation type="submission" date="2017-02" db="EMBL/GenBank/DDBJ databases">
        <title>Genomes of Trichoderma spp. with biocontrol activity.</title>
        <authorList>
            <person name="Gardiner D."/>
            <person name="Kazan K."/>
            <person name="Vos C."/>
            <person name="Harvey P."/>
        </authorList>
    </citation>
    <scope>NUCLEOTIDE SEQUENCE [LARGE SCALE GENOMIC DNA]</scope>
    <source>
        <strain evidence="9 10">A5MH</strain>
    </source>
</reference>
<evidence type="ECO:0000313" key="9">
    <source>
        <dbReference type="EMBL" id="PNP44015.1"/>
    </source>
</evidence>
<dbReference type="PANTHER" id="PTHR46720">
    <property type="entry name" value="HYDROXYLASE, PUTATIVE (AFU_ORTHOLOGUE AFUA_3G01460)-RELATED"/>
    <property type="match status" value="1"/>
</dbReference>
<organism evidence="9 10">
    <name type="scientific">Trichoderma gamsii</name>
    <dbReference type="NCBI Taxonomy" id="398673"/>
    <lineage>
        <taxon>Eukaryota</taxon>
        <taxon>Fungi</taxon>
        <taxon>Dikarya</taxon>
        <taxon>Ascomycota</taxon>
        <taxon>Pezizomycotina</taxon>
        <taxon>Sordariomycetes</taxon>
        <taxon>Hypocreomycetidae</taxon>
        <taxon>Hypocreales</taxon>
        <taxon>Hypocreaceae</taxon>
        <taxon>Trichoderma</taxon>
    </lineage>
</organism>
<comment type="caution">
    <text evidence="9">The sequence shown here is derived from an EMBL/GenBank/DDBJ whole genome shotgun (WGS) entry which is preliminary data.</text>
</comment>
<keyword evidence="3" id="KW-0285">Flavoprotein</keyword>
<dbReference type="PRINTS" id="PR00420">
    <property type="entry name" value="RNGMNOXGNASE"/>
</dbReference>
<dbReference type="InterPro" id="IPR002938">
    <property type="entry name" value="FAD-bd"/>
</dbReference>
<dbReference type="OrthoDB" id="417877at2759"/>
<accession>A0A2K0TER1</accession>
<dbReference type="AlphaFoldDB" id="A0A2K0TER1"/>
<protein>
    <recommendedName>
        <fullName evidence="8">FAD-binding domain-containing protein</fullName>
    </recommendedName>
</protein>
<dbReference type="GO" id="GO:0071949">
    <property type="term" value="F:FAD binding"/>
    <property type="evidence" value="ECO:0007669"/>
    <property type="project" value="InterPro"/>
</dbReference>
<evidence type="ECO:0000256" key="1">
    <source>
        <dbReference type="ARBA" id="ARBA00001974"/>
    </source>
</evidence>
<evidence type="ECO:0000256" key="6">
    <source>
        <dbReference type="ARBA" id="ARBA00023033"/>
    </source>
</evidence>
<evidence type="ECO:0000256" key="2">
    <source>
        <dbReference type="ARBA" id="ARBA00007992"/>
    </source>
</evidence>
<evidence type="ECO:0000313" key="10">
    <source>
        <dbReference type="Proteomes" id="UP000236546"/>
    </source>
</evidence>
<evidence type="ECO:0000256" key="7">
    <source>
        <dbReference type="SAM" id="MobiDB-lite"/>
    </source>
</evidence>
<keyword evidence="5" id="KW-0560">Oxidoreductase</keyword>
<evidence type="ECO:0000256" key="5">
    <source>
        <dbReference type="ARBA" id="ARBA00023002"/>
    </source>
</evidence>
<dbReference type="InterPro" id="IPR036188">
    <property type="entry name" value="FAD/NAD-bd_sf"/>
</dbReference>
<feature type="region of interest" description="Disordered" evidence="7">
    <location>
        <begin position="1"/>
        <end position="27"/>
    </location>
</feature>